<keyword evidence="2" id="KW-1185">Reference proteome</keyword>
<dbReference type="EMBL" id="OZ037946">
    <property type="protein sequence ID" value="CAL1704307.1"/>
    <property type="molecule type" value="Genomic_DNA"/>
</dbReference>
<evidence type="ECO:0000313" key="2">
    <source>
        <dbReference type="Proteomes" id="UP001497453"/>
    </source>
</evidence>
<gene>
    <name evidence="1" type="ORF">GFSPODELE1_LOCUS4947</name>
</gene>
<dbReference type="Proteomes" id="UP001497453">
    <property type="component" value="Chromosome 3"/>
</dbReference>
<organism evidence="1 2">
    <name type="scientific">Somion occarium</name>
    <dbReference type="NCBI Taxonomy" id="3059160"/>
    <lineage>
        <taxon>Eukaryota</taxon>
        <taxon>Fungi</taxon>
        <taxon>Dikarya</taxon>
        <taxon>Basidiomycota</taxon>
        <taxon>Agaricomycotina</taxon>
        <taxon>Agaricomycetes</taxon>
        <taxon>Polyporales</taxon>
        <taxon>Cerrenaceae</taxon>
        <taxon>Somion</taxon>
    </lineage>
</organism>
<sequence length="108" mass="12039">MLHRFPKNIKRVSTTGAAQDFFGGRLFTKWLSQAIPRAQSRSQRPLRAVDLLSDIYSLFSVQQDGPADLVPRPNVSVALILARSVGAGVIRYCGPSRPSVAYYYFGFF</sequence>
<protein>
    <submittedName>
        <fullName evidence="1">Uncharacterized protein</fullName>
    </submittedName>
</protein>
<proteinExistence type="predicted"/>
<name>A0ABP1DCJ9_9APHY</name>
<reference evidence="2" key="1">
    <citation type="submission" date="2024-04" db="EMBL/GenBank/DDBJ databases">
        <authorList>
            <person name="Shaw F."/>
            <person name="Minotto A."/>
        </authorList>
    </citation>
    <scope>NUCLEOTIDE SEQUENCE [LARGE SCALE GENOMIC DNA]</scope>
</reference>
<evidence type="ECO:0000313" key="1">
    <source>
        <dbReference type="EMBL" id="CAL1704307.1"/>
    </source>
</evidence>
<accession>A0ABP1DCJ9</accession>